<comment type="caution">
    <text evidence="1">The sequence shown here is derived from an EMBL/GenBank/DDBJ whole genome shotgun (WGS) entry which is preliminary data.</text>
</comment>
<reference evidence="1 2" key="1">
    <citation type="journal article" date="2017" name="Genome Biol. Evol.">
        <title>Phytophthora megakarya and P. palmivora, closely related causal agents of cacao black pod rot, underwent increases in genome sizes and gene numbers by different mechanisms.</title>
        <authorList>
            <person name="Ali S.S."/>
            <person name="Shao J."/>
            <person name="Lary D.J."/>
            <person name="Kronmiller B."/>
            <person name="Shen D."/>
            <person name="Strem M.D."/>
            <person name="Amoako-Attah I."/>
            <person name="Akrofi A.Y."/>
            <person name="Begoude B.A."/>
            <person name="Ten Hoopen G.M."/>
            <person name="Coulibaly K."/>
            <person name="Kebe B.I."/>
            <person name="Melnick R.L."/>
            <person name="Guiltinan M.J."/>
            <person name="Tyler B.M."/>
            <person name="Meinhardt L.W."/>
            <person name="Bailey B.A."/>
        </authorList>
    </citation>
    <scope>NUCLEOTIDE SEQUENCE [LARGE SCALE GENOMIC DNA]</scope>
    <source>
        <strain evidence="2">sbr112.9</strain>
    </source>
</reference>
<dbReference type="EMBL" id="NCKW01016012">
    <property type="protein sequence ID" value="POM61422.1"/>
    <property type="molecule type" value="Genomic_DNA"/>
</dbReference>
<dbReference type="Proteomes" id="UP000237271">
    <property type="component" value="Unassembled WGS sequence"/>
</dbReference>
<keyword evidence="2" id="KW-1185">Reference proteome</keyword>
<accession>A0A2P4X7A8</accession>
<dbReference type="AlphaFoldDB" id="A0A2P4X7A8"/>
<gene>
    <name evidence="1" type="ORF">PHPALM_29565</name>
</gene>
<sequence length="147" mass="15921">MQWRGTLVAGGICRRRSSIDLRLKEFVEAINDVNNQAADGGTAVPPSPLPIPDPLTRESSKEALLDYARVGTADPFGTTCLPCTASEFGRAIGRLVDLNHYPWTHYIIRVGGTGNVLPVSDLCVPKARTNTLEPALDPRPNGLWNIS</sequence>
<evidence type="ECO:0000313" key="2">
    <source>
        <dbReference type="Proteomes" id="UP000237271"/>
    </source>
</evidence>
<organism evidence="1 2">
    <name type="scientific">Phytophthora palmivora</name>
    <dbReference type="NCBI Taxonomy" id="4796"/>
    <lineage>
        <taxon>Eukaryota</taxon>
        <taxon>Sar</taxon>
        <taxon>Stramenopiles</taxon>
        <taxon>Oomycota</taxon>
        <taxon>Peronosporomycetes</taxon>
        <taxon>Peronosporales</taxon>
        <taxon>Peronosporaceae</taxon>
        <taxon>Phytophthora</taxon>
    </lineage>
</organism>
<proteinExistence type="predicted"/>
<evidence type="ECO:0000313" key="1">
    <source>
        <dbReference type="EMBL" id="POM61422.1"/>
    </source>
</evidence>
<name>A0A2P4X7A8_9STRA</name>
<protein>
    <submittedName>
        <fullName evidence="1">Inositol-3-phosphate synthase</fullName>
    </submittedName>
</protein>